<dbReference type="OrthoDB" id="59816at2157"/>
<dbReference type="AlphaFoldDB" id="A0A2Z2MGT3"/>
<dbReference type="RefSeq" id="WP_088865681.1">
    <property type="nucleotide sequence ID" value="NZ_CP015101.1"/>
</dbReference>
<dbReference type="Pfam" id="PF03686">
    <property type="entry name" value="UPF0146"/>
    <property type="match status" value="1"/>
</dbReference>
<name>A0A2Z2MGT3_9EURY</name>
<proteinExistence type="inferred from homology"/>
<evidence type="ECO:0000313" key="3">
    <source>
        <dbReference type="EMBL" id="ASJ05687.1"/>
    </source>
</evidence>
<dbReference type="InterPro" id="IPR029063">
    <property type="entry name" value="SAM-dependent_MTases_sf"/>
</dbReference>
<dbReference type="GeneID" id="33327123"/>
<evidence type="ECO:0000256" key="1">
    <source>
        <dbReference type="ARBA" id="ARBA00006969"/>
    </source>
</evidence>
<dbReference type="EMBL" id="CP015101">
    <property type="protein sequence ID" value="ASJ05687.1"/>
    <property type="molecule type" value="Genomic_DNA"/>
</dbReference>
<dbReference type="SUPFAM" id="SSF53335">
    <property type="entry name" value="S-adenosyl-L-methionine-dependent methyltransferases"/>
    <property type="match status" value="1"/>
</dbReference>
<organism evidence="3 4">
    <name type="scientific">Thermococcus barossii</name>
    <dbReference type="NCBI Taxonomy" id="54077"/>
    <lineage>
        <taxon>Archaea</taxon>
        <taxon>Methanobacteriati</taxon>
        <taxon>Methanobacteriota</taxon>
        <taxon>Thermococci</taxon>
        <taxon>Thermococcales</taxon>
        <taxon>Thermococcaceae</taxon>
        <taxon>Thermococcus</taxon>
    </lineage>
</organism>
<evidence type="ECO:0000313" key="4">
    <source>
        <dbReference type="Proteomes" id="UP000250272"/>
    </source>
</evidence>
<sequence>MPLEDFAEFLAREVPRGKIVELGIGFQFKVALKLKSLGYDVLAIDWNPQAVERARELGIEAVRDDLFSPRLELYRNARALYSVRPTPEIVQPILELGRKLGVPVYILPLTGDSMPRGMRLVNHRGLAIYVYNPRTK</sequence>
<gene>
    <name evidence="3" type="ORF">A3L01_10055</name>
</gene>
<keyword evidence="4" id="KW-1185">Reference proteome</keyword>
<dbReference type="HAMAP" id="MF_00341">
    <property type="entry name" value="UPF0146"/>
    <property type="match status" value="1"/>
</dbReference>
<reference evidence="3 4" key="1">
    <citation type="submission" date="2016-04" db="EMBL/GenBank/DDBJ databases">
        <title>Complete genome sequence of Thermococcus barossii type strain SHCK-94.</title>
        <authorList>
            <person name="Oger P.M."/>
        </authorList>
    </citation>
    <scope>NUCLEOTIDE SEQUENCE [LARGE SCALE GENOMIC DNA]</scope>
    <source>
        <strain evidence="3 4">SHCK-94</strain>
    </source>
</reference>
<dbReference type="NCBIfam" id="NF003165">
    <property type="entry name" value="PRK04148.1"/>
    <property type="match status" value="1"/>
</dbReference>
<evidence type="ECO:0000256" key="2">
    <source>
        <dbReference type="HAMAP-Rule" id="MF_00341"/>
    </source>
</evidence>
<dbReference type="KEGG" id="tbs:A3L01_10055"/>
<comment type="similarity">
    <text evidence="1 2">Belongs to the UPF0146 family.</text>
</comment>
<dbReference type="Proteomes" id="UP000250272">
    <property type="component" value="Chromosome"/>
</dbReference>
<protein>
    <recommendedName>
        <fullName evidence="2">UPF0146 protein A3L01_10055</fullName>
    </recommendedName>
</protein>
<dbReference type="InterPro" id="IPR005353">
    <property type="entry name" value="UPF0146"/>
</dbReference>
<dbReference type="Gene3D" id="3.40.50.150">
    <property type="entry name" value="Vaccinia Virus protein VP39"/>
    <property type="match status" value="1"/>
</dbReference>
<accession>A0A2Z2MGT3</accession>